<dbReference type="InterPro" id="IPR003607">
    <property type="entry name" value="HD/PDEase_dom"/>
</dbReference>
<dbReference type="InterPro" id="IPR052567">
    <property type="entry name" value="OP_Dioxygenase"/>
</dbReference>
<feature type="domain" description="HD" evidence="1">
    <location>
        <begin position="27"/>
        <end position="100"/>
    </location>
</feature>
<dbReference type="RefSeq" id="WP_165874721.1">
    <property type="nucleotide sequence ID" value="NZ_BAAAFU010000001.1"/>
</dbReference>
<accession>A0A4R1EW89</accession>
<dbReference type="Gene3D" id="1.10.3210.10">
    <property type="entry name" value="Hypothetical protein af1432"/>
    <property type="match status" value="1"/>
</dbReference>
<comment type="caution">
    <text evidence="2">The sequence shown here is derived from an EMBL/GenBank/DDBJ whole genome shotgun (WGS) entry which is preliminary data.</text>
</comment>
<protein>
    <submittedName>
        <fullName evidence="2">Putative HD phosphohydrolase</fullName>
    </submittedName>
</protein>
<name>A0A4R1EW89_9GAMM</name>
<gene>
    <name evidence="2" type="ORF">EV695_3005</name>
</gene>
<proteinExistence type="predicted"/>
<keyword evidence="3" id="KW-1185">Reference proteome</keyword>
<dbReference type="PANTHER" id="PTHR40202">
    <property type="match status" value="1"/>
</dbReference>
<dbReference type="EMBL" id="SMFQ01000004">
    <property type="protein sequence ID" value="TCJ85040.1"/>
    <property type="molecule type" value="Genomic_DNA"/>
</dbReference>
<reference evidence="2 3" key="1">
    <citation type="submission" date="2019-03" db="EMBL/GenBank/DDBJ databases">
        <title>Genomic Encyclopedia of Type Strains, Phase IV (KMG-IV): sequencing the most valuable type-strain genomes for metagenomic binning, comparative biology and taxonomic classification.</title>
        <authorList>
            <person name="Goeker M."/>
        </authorList>
    </citation>
    <scope>NUCLEOTIDE SEQUENCE [LARGE SCALE GENOMIC DNA]</scope>
    <source>
        <strain evidence="2 3">DSM 24830</strain>
    </source>
</reference>
<dbReference type="CDD" id="cd00077">
    <property type="entry name" value="HDc"/>
    <property type="match status" value="1"/>
</dbReference>
<dbReference type="Proteomes" id="UP000294887">
    <property type="component" value="Unassembled WGS sequence"/>
</dbReference>
<sequence length="181" mass="20745">MRKISELQAFYTPDNQNKYNEALSQLQHAVQVAKLAEQNFATDAQIAACLLHDIGHLIFDTDLTLEDRDDVHEVHGAIILSQFFGPEVFQPVRYHVEAKRYLCTIDSHYYNDLSPTSKQSLKLQGGRYQNTQQIKAFENKPYFKEAVQLSRFDDCGKTSENSNADFDHYLPLLNSLHAYAS</sequence>
<dbReference type="GO" id="GO:0016787">
    <property type="term" value="F:hydrolase activity"/>
    <property type="evidence" value="ECO:0007669"/>
    <property type="project" value="UniProtKB-KW"/>
</dbReference>
<keyword evidence="2" id="KW-0378">Hydrolase</keyword>
<evidence type="ECO:0000313" key="2">
    <source>
        <dbReference type="EMBL" id="TCJ85040.1"/>
    </source>
</evidence>
<organism evidence="2 3">
    <name type="scientific">Cocleimonas flava</name>
    <dbReference type="NCBI Taxonomy" id="634765"/>
    <lineage>
        <taxon>Bacteria</taxon>
        <taxon>Pseudomonadati</taxon>
        <taxon>Pseudomonadota</taxon>
        <taxon>Gammaproteobacteria</taxon>
        <taxon>Thiotrichales</taxon>
        <taxon>Thiotrichaceae</taxon>
        <taxon>Cocleimonas</taxon>
    </lineage>
</organism>
<dbReference type="Pfam" id="PF01966">
    <property type="entry name" value="HD"/>
    <property type="match status" value="1"/>
</dbReference>
<evidence type="ECO:0000259" key="1">
    <source>
        <dbReference type="Pfam" id="PF01966"/>
    </source>
</evidence>
<dbReference type="InterPro" id="IPR006674">
    <property type="entry name" value="HD_domain"/>
</dbReference>
<evidence type="ECO:0000313" key="3">
    <source>
        <dbReference type="Proteomes" id="UP000294887"/>
    </source>
</evidence>
<dbReference type="PANTHER" id="PTHR40202:SF1">
    <property type="entry name" value="HD DOMAIN-CONTAINING PROTEIN"/>
    <property type="match status" value="1"/>
</dbReference>
<dbReference type="SUPFAM" id="SSF109604">
    <property type="entry name" value="HD-domain/PDEase-like"/>
    <property type="match status" value="1"/>
</dbReference>
<dbReference type="AlphaFoldDB" id="A0A4R1EW89"/>